<protein>
    <submittedName>
        <fullName evidence="2">Uncharacterized protein</fullName>
    </submittedName>
</protein>
<dbReference type="EMBL" id="JAMKFB020000006">
    <property type="protein sequence ID" value="KAL0190459.1"/>
    <property type="molecule type" value="Genomic_DNA"/>
</dbReference>
<evidence type="ECO:0000313" key="2">
    <source>
        <dbReference type="EMBL" id="KAL0190459.1"/>
    </source>
</evidence>
<dbReference type="Proteomes" id="UP001529510">
    <property type="component" value="Unassembled WGS sequence"/>
</dbReference>
<feature type="non-terminal residue" evidence="2">
    <location>
        <position position="102"/>
    </location>
</feature>
<feature type="compositionally biased region" description="Acidic residues" evidence="1">
    <location>
        <begin position="45"/>
        <end position="55"/>
    </location>
</feature>
<feature type="non-terminal residue" evidence="2">
    <location>
        <position position="1"/>
    </location>
</feature>
<reference evidence="2 3" key="1">
    <citation type="submission" date="2024-05" db="EMBL/GenBank/DDBJ databases">
        <title>Genome sequencing and assembly of Indian major carp, Cirrhinus mrigala (Hamilton, 1822).</title>
        <authorList>
            <person name="Mohindra V."/>
            <person name="Chowdhury L.M."/>
            <person name="Lal K."/>
            <person name="Jena J.K."/>
        </authorList>
    </citation>
    <scope>NUCLEOTIDE SEQUENCE [LARGE SCALE GENOMIC DNA]</scope>
    <source>
        <strain evidence="2">CM1030</strain>
        <tissue evidence="2">Blood</tissue>
    </source>
</reference>
<comment type="caution">
    <text evidence="2">The sequence shown here is derived from an EMBL/GenBank/DDBJ whole genome shotgun (WGS) entry which is preliminary data.</text>
</comment>
<dbReference type="CDD" id="cd02257">
    <property type="entry name" value="Peptidase_C19"/>
    <property type="match status" value="1"/>
</dbReference>
<evidence type="ECO:0000256" key="1">
    <source>
        <dbReference type="SAM" id="MobiDB-lite"/>
    </source>
</evidence>
<evidence type="ECO:0000313" key="3">
    <source>
        <dbReference type="Proteomes" id="UP001529510"/>
    </source>
</evidence>
<organism evidence="2 3">
    <name type="scientific">Cirrhinus mrigala</name>
    <name type="common">Mrigala</name>
    <dbReference type="NCBI Taxonomy" id="683832"/>
    <lineage>
        <taxon>Eukaryota</taxon>
        <taxon>Metazoa</taxon>
        <taxon>Chordata</taxon>
        <taxon>Craniata</taxon>
        <taxon>Vertebrata</taxon>
        <taxon>Euteleostomi</taxon>
        <taxon>Actinopterygii</taxon>
        <taxon>Neopterygii</taxon>
        <taxon>Teleostei</taxon>
        <taxon>Ostariophysi</taxon>
        <taxon>Cypriniformes</taxon>
        <taxon>Cyprinidae</taxon>
        <taxon>Labeoninae</taxon>
        <taxon>Labeonini</taxon>
        <taxon>Cirrhinus</taxon>
    </lineage>
</organism>
<feature type="region of interest" description="Disordered" evidence="1">
    <location>
        <begin position="18"/>
        <end position="60"/>
    </location>
</feature>
<proteinExistence type="predicted"/>
<dbReference type="Gene3D" id="3.90.70.10">
    <property type="entry name" value="Cysteine proteinases"/>
    <property type="match status" value="1"/>
</dbReference>
<dbReference type="SUPFAM" id="SSF54001">
    <property type="entry name" value="Cysteine proteinases"/>
    <property type="match status" value="1"/>
</dbReference>
<dbReference type="AlphaFoldDB" id="A0ABD0QW47"/>
<feature type="compositionally biased region" description="Polar residues" evidence="1">
    <location>
        <begin position="25"/>
        <end position="44"/>
    </location>
</feature>
<gene>
    <name evidence="2" type="ORF">M9458_013157</name>
</gene>
<name>A0ABD0QW47_CIRMR</name>
<sequence>NHPEVFMLISNGTRVTLKAAVPATTEPSPTEPVGSTSANSSPENTEPETAGDTEGTDGCHWFDLNDSTVTAITVKDIEKQFQGKESAYMLFYRKTTMKRPPE</sequence>
<keyword evidence="3" id="KW-1185">Reference proteome</keyword>
<dbReference type="InterPro" id="IPR038765">
    <property type="entry name" value="Papain-like_cys_pep_sf"/>
</dbReference>
<accession>A0ABD0QW47</accession>